<dbReference type="GO" id="GO:0006869">
    <property type="term" value="P:lipid transport"/>
    <property type="evidence" value="ECO:0007669"/>
    <property type="project" value="UniProtKB-KW"/>
</dbReference>
<evidence type="ECO:0000313" key="8">
    <source>
        <dbReference type="EMBL" id="TRY93415.1"/>
    </source>
</evidence>
<dbReference type="Proteomes" id="UP000316079">
    <property type="component" value="Unassembled WGS sequence"/>
</dbReference>
<dbReference type="PANTHER" id="PTHR16565">
    <property type="entry name" value="APOLIPOPROTEIN C-I"/>
    <property type="match status" value="1"/>
</dbReference>
<dbReference type="GO" id="GO:0034447">
    <property type="term" value="P:very-low-density lipoprotein particle clearance"/>
    <property type="evidence" value="ECO:0007669"/>
    <property type="project" value="TreeGrafter"/>
</dbReference>
<dbReference type="GO" id="GO:0005504">
    <property type="term" value="F:fatty acid binding"/>
    <property type="evidence" value="ECO:0007669"/>
    <property type="project" value="TreeGrafter"/>
</dbReference>
<dbReference type="GO" id="GO:0034361">
    <property type="term" value="C:very-low-density lipoprotein particle"/>
    <property type="evidence" value="ECO:0007669"/>
    <property type="project" value="TreeGrafter"/>
</dbReference>
<accession>A0A553QTW6</accession>
<gene>
    <name evidence="8" type="ORF">DNTS_014251</name>
</gene>
<organism evidence="8 9">
    <name type="scientific">Danionella cerebrum</name>
    <dbReference type="NCBI Taxonomy" id="2873325"/>
    <lineage>
        <taxon>Eukaryota</taxon>
        <taxon>Metazoa</taxon>
        <taxon>Chordata</taxon>
        <taxon>Craniata</taxon>
        <taxon>Vertebrata</taxon>
        <taxon>Euteleostomi</taxon>
        <taxon>Actinopterygii</taxon>
        <taxon>Neopterygii</taxon>
        <taxon>Teleostei</taxon>
        <taxon>Ostariophysi</taxon>
        <taxon>Cypriniformes</taxon>
        <taxon>Danionidae</taxon>
        <taxon>Danioninae</taxon>
        <taxon>Danionella</taxon>
    </lineage>
</organism>
<reference evidence="8 9" key="1">
    <citation type="journal article" date="2019" name="Sci. Data">
        <title>Hybrid genome assembly and annotation of Danionella translucida.</title>
        <authorList>
            <person name="Kadobianskyi M."/>
            <person name="Schulze L."/>
            <person name="Schuelke M."/>
            <person name="Judkewitz B."/>
        </authorList>
    </citation>
    <scope>NUCLEOTIDE SEQUENCE [LARGE SCALE GENOMIC DNA]</scope>
    <source>
        <strain evidence="8 9">Bolton</strain>
    </source>
</reference>
<dbReference type="GO" id="GO:0034364">
    <property type="term" value="C:high-density lipoprotein particle"/>
    <property type="evidence" value="ECO:0007669"/>
    <property type="project" value="TreeGrafter"/>
</dbReference>
<evidence type="ECO:0000256" key="2">
    <source>
        <dbReference type="ARBA" id="ARBA00009204"/>
    </source>
</evidence>
<keyword evidence="3" id="KW-0813">Transport</keyword>
<dbReference type="STRING" id="623744.A0A553QTW6"/>
<comment type="similarity">
    <text evidence="2">Belongs to the apolipoprotein C1 family.</text>
</comment>
<dbReference type="GO" id="GO:0050995">
    <property type="term" value="P:negative regulation of lipid catabolic process"/>
    <property type="evidence" value="ECO:0007669"/>
    <property type="project" value="TreeGrafter"/>
</dbReference>
<evidence type="ECO:0000313" key="9">
    <source>
        <dbReference type="Proteomes" id="UP000316079"/>
    </source>
</evidence>
<dbReference type="GO" id="GO:0004859">
    <property type="term" value="F:phospholipase inhibitor activity"/>
    <property type="evidence" value="ECO:0007669"/>
    <property type="project" value="TreeGrafter"/>
</dbReference>
<dbReference type="Gene3D" id="4.10.260.30">
    <property type="entry name" value="Apolipoprotein C-I"/>
    <property type="match status" value="1"/>
</dbReference>
<dbReference type="GO" id="GO:0006641">
    <property type="term" value="P:triglyceride metabolic process"/>
    <property type="evidence" value="ECO:0007669"/>
    <property type="project" value="TreeGrafter"/>
</dbReference>
<dbReference type="InterPro" id="IPR043081">
    <property type="entry name" value="ApoC-1_sf"/>
</dbReference>
<protein>
    <submittedName>
        <fullName evidence="8">Uncharacterized protein</fullName>
    </submittedName>
</protein>
<feature type="region of interest" description="Disordered" evidence="7">
    <location>
        <begin position="83"/>
        <end position="103"/>
    </location>
</feature>
<comment type="caution">
    <text evidence="8">The sequence shown here is derived from an EMBL/GenBank/DDBJ whole genome shotgun (WGS) entry which is preliminary data.</text>
</comment>
<comment type="subcellular location">
    <subcellularLocation>
        <location evidence="1">Secreted</location>
    </subcellularLocation>
</comment>
<dbReference type="GO" id="GO:0042157">
    <property type="term" value="P:lipoprotein metabolic process"/>
    <property type="evidence" value="ECO:0007669"/>
    <property type="project" value="InterPro"/>
</dbReference>
<keyword evidence="4" id="KW-0964">Secreted</keyword>
<dbReference type="OrthoDB" id="8941712at2759"/>
<dbReference type="PANTHER" id="PTHR16565:SF2">
    <property type="entry name" value="APOLIPOPROTEIN C-I"/>
    <property type="match status" value="1"/>
</dbReference>
<evidence type="ECO:0000256" key="1">
    <source>
        <dbReference type="ARBA" id="ARBA00004613"/>
    </source>
</evidence>
<dbReference type="AlphaFoldDB" id="A0A553QTW6"/>
<dbReference type="GO" id="GO:0032375">
    <property type="term" value="P:negative regulation of cholesterol transport"/>
    <property type="evidence" value="ECO:0007669"/>
    <property type="project" value="TreeGrafter"/>
</dbReference>
<evidence type="ECO:0000256" key="3">
    <source>
        <dbReference type="ARBA" id="ARBA00022448"/>
    </source>
</evidence>
<evidence type="ECO:0000256" key="5">
    <source>
        <dbReference type="ARBA" id="ARBA00022729"/>
    </source>
</evidence>
<dbReference type="InterPro" id="IPR006781">
    <property type="entry name" value="ApoC-I"/>
</dbReference>
<dbReference type="EMBL" id="SRMA01025540">
    <property type="protein sequence ID" value="TRY93415.1"/>
    <property type="molecule type" value="Genomic_DNA"/>
</dbReference>
<dbReference type="Pfam" id="PF04691">
    <property type="entry name" value="ApoC-I"/>
    <property type="match status" value="1"/>
</dbReference>
<keyword evidence="6" id="KW-0445">Lipid transport</keyword>
<evidence type="ECO:0000256" key="6">
    <source>
        <dbReference type="ARBA" id="ARBA00023055"/>
    </source>
</evidence>
<evidence type="ECO:0000256" key="4">
    <source>
        <dbReference type="ARBA" id="ARBA00022525"/>
    </source>
</evidence>
<keyword evidence="9" id="KW-1185">Reference proteome</keyword>
<dbReference type="GO" id="GO:0010916">
    <property type="term" value="P:negative regulation of very-low-density lipoprotein particle clearance"/>
    <property type="evidence" value="ECO:0007669"/>
    <property type="project" value="TreeGrafter"/>
</dbReference>
<proteinExistence type="inferred from homology"/>
<name>A0A553QTW6_9TELE</name>
<keyword evidence="5" id="KW-0732">Signal</keyword>
<sequence length="164" mass="19124">MRISKVTQRIPLQAAAAVLYSPLRDVYYRHLPHAGRKWDKGEQEVWGRPEVALSHSISSASLYKEPRWERISSTIRLRTAKRKNRQDETVLGRSRVDADAQDEPTLEQHFAKFQTQVKEIADDLAEKTKTAFQNIEQSEFGTKTRNWFNEQYAKLKQKMSEGFN</sequence>
<evidence type="ECO:0000256" key="7">
    <source>
        <dbReference type="SAM" id="MobiDB-lite"/>
    </source>
</evidence>
<feature type="compositionally biased region" description="Basic and acidic residues" evidence="7">
    <location>
        <begin position="85"/>
        <end position="98"/>
    </location>
</feature>